<dbReference type="Pfam" id="PF00665">
    <property type="entry name" value="rve"/>
    <property type="match status" value="1"/>
</dbReference>
<evidence type="ECO:0000256" key="4">
    <source>
        <dbReference type="SAM" id="MobiDB-lite"/>
    </source>
</evidence>
<dbReference type="InterPro" id="IPR025724">
    <property type="entry name" value="GAG-pre-integrase_dom"/>
</dbReference>
<feature type="compositionally biased region" description="Basic and acidic residues" evidence="4">
    <location>
        <begin position="521"/>
        <end position="551"/>
    </location>
</feature>
<dbReference type="PANTHER" id="PTHR42648">
    <property type="entry name" value="TRANSPOSASE, PUTATIVE-RELATED"/>
    <property type="match status" value="1"/>
</dbReference>
<feature type="region of interest" description="Disordered" evidence="4">
    <location>
        <begin position="510"/>
        <end position="558"/>
    </location>
</feature>
<evidence type="ECO:0000313" key="7">
    <source>
        <dbReference type="Proteomes" id="UP000694240"/>
    </source>
</evidence>
<dbReference type="EMBL" id="JAEFBK010000011">
    <property type="protein sequence ID" value="KAG7552809.1"/>
    <property type="molecule type" value="Genomic_DNA"/>
</dbReference>
<reference evidence="6 7" key="1">
    <citation type="submission" date="2020-12" db="EMBL/GenBank/DDBJ databases">
        <title>Concerted genomic and epigenomic changes stabilize Arabidopsis allopolyploids.</title>
        <authorList>
            <person name="Chen Z."/>
        </authorList>
    </citation>
    <scope>NUCLEOTIDE SEQUENCE [LARGE SCALE GENOMIC DNA]</scope>
    <source>
        <strain evidence="6">Allo738</strain>
        <tissue evidence="6">Leaf</tissue>
    </source>
</reference>
<dbReference type="GO" id="GO:0008233">
    <property type="term" value="F:peptidase activity"/>
    <property type="evidence" value="ECO:0007669"/>
    <property type="project" value="UniProtKB-KW"/>
</dbReference>
<keyword evidence="3" id="KW-0378">Hydrolase</keyword>
<feature type="region of interest" description="Disordered" evidence="4">
    <location>
        <begin position="1"/>
        <end position="60"/>
    </location>
</feature>
<comment type="caution">
    <text evidence="6">The sequence shown here is derived from an EMBL/GenBank/DDBJ whole genome shotgun (WGS) entry which is preliminary data.</text>
</comment>
<dbReference type="Pfam" id="PF07727">
    <property type="entry name" value="RVT_2"/>
    <property type="match status" value="1"/>
</dbReference>
<dbReference type="GO" id="GO:0015074">
    <property type="term" value="P:DNA integration"/>
    <property type="evidence" value="ECO:0007669"/>
    <property type="project" value="InterPro"/>
</dbReference>
<evidence type="ECO:0000256" key="1">
    <source>
        <dbReference type="ARBA" id="ARBA00022670"/>
    </source>
</evidence>
<sequence>MVSELRFSPGASTVKKRMADQEGPAKEKRMADQEDPAREKRGTEKISSKGRVLHKHDDEENHMFSVRQEDKEEKEEDVWLIDSGCTNHMTPNEKKFVCINTSINVPIRVGNGAVMMSKGKGDIEVMTKKGVKIIKDVFLVPNLGKNLLSVPQMINNGYQVKFKKRSCIIHDRLGRKIGEVQMVNKSFHIKWPSKKESAMVAKSGDAELWHKRLGHTGYSNMKMMQSKEMLVGLPKFKVDKEKCESCILSKHSRDPFPKESESRAKEKLELIHSDVCGPMQNESLSGSKYLLTFIDDATRMVWVYFLKAKSEVFNTFKRFKHLVENQSGCRIKKLRTDRGTEYLSGEFTRFLEEKGIERQLTATYSPQQNGVSERRNRSLVEMARAMIKAKDMPLNFWAEAVHTAAYTQNRTTTRALESMTPLEAWSGAKPSVSHLKVFGSVCYVHIPDEKRRKWDDKSKRGIFVGYSSQTKGYRVYILGEDKIDISRDVIFEEESKWDWNNKEVIKKSDLSTEVEISEEEGPSRDESGSSDDESRERRTPNRSLDTSREESSPPNRKTRLLEDILLTAPYADIEYSAVCEGCFTASEEPALFEEASKHIEWRDAMEEEILVIEKNKTWELVQRPPGKNVVGVKWIYRLKTDAKGNVVRHKARLVARGFTQQYGVDYLETFAPVSRHETIRVLLAVAAQRKWKLFQLDVKSAFLNGDLEEEIYAEQPPGFEEKGKEDYVLYLHKALYGLKQAPRAWYSRIDEFFHRENFKRSDNDHALYTKKTNGKLLVVCIYVDDLIVTGDDEDMVEEFKTTMKTEFEMSDLGLLNYFLGMEIEQSEEGIFLSQECYAKKLLKKFNMEDCNAVSTPLLPKRKEHEEEVSYVDPTLYRSLVGGLLYLTATRPDLMFSASYLSRYLKEPTSKHLKEAKRVLRYIKGTTGVGLRFTTTSDSRLIGYSDSDWGGCNEDLKSTSGYCFCIGSTMFSWQTSKQDTIAQSTAEAEYMALCAATNQAIWLRRLLKELNINTEEGVPIYCDNQSAIAIGKNPVQHRRTKHIQIKYHFVRESERNGDIQLRYCKGEDQIADIFTKALGGPIFERLREELGLSDKMASGSVE</sequence>
<dbReference type="GO" id="GO:0046872">
    <property type="term" value="F:metal ion binding"/>
    <property type="evidence" value="ECO:0007669"/>
    <property type="project" value="UniProtKB-KW"/>
</dbReference>
<keyword evidence="1" id="KW-0645">Protease</keyword>
<dbReference type="Pfam" id="PF22936">
    <property type="entry name" value="Pol_BBD"/>
    <property type="match status" value="1"/>
</dbReference>
<dbReference type="Proteomes" id="UP000694240">
    <property type="component" value="Chromosome 11"/>
</dbReference>
<organism evidence="6 7">
    <name type="scientific">Arabidopsis thaliana x Arabidopsis arenosa</name>
    <dbReference type="NCBI Taxonomy" id="1240361"/>
    <lineage>
        <taxon>Eukaryota</taxon>
        <taxon>Viridiplantae</taxon>
        <taxon>Streptophyta</taxon>
        <taxon>Embryophyta</taxon>
        <taxon>Tracheophyta</taxon>
        <taxon>Spermatophyta</taxon>
        <taxon>Magnoliopsida</taxon>
        <taxon>eudicotyledons</taxon>
        <taxon>Gunneridae</taxon>
        <taxon>Pentapetalae</taxon>
        <taxon>rosids</taxon>
        <taxon>malvids</taxon>
        <taxon>Brassicales</taxon>
        <taxon>Brassicaceae</taxon>
        <taxon>Camelineae</taxon>
        <taxon>Arabidopsis</taxon>
    </lineage>
</organism>
<dbReference type="InterPro" id="IPR054722">
    <property type="entry name" value="PolX-like_BBD"/>
</dbReference>
<accession>A0A8T1Z4K5</accession>
<evidence type="ECO:0000313" key="6">
    <source>
        <dbReference type="EMBL" id="KAG7552809.1"/>
    </source>
</evidence>
<dbReference type="CDD" id="cd09272">
    <property type="entry name" value="RNase_HI_RT_Ty1"/>
    <property type="match status" value="1"/>
</dbReference>
<name>A0A8T1Z4K5_9BRAS</name>
<dbReference type="InterPro" id="IPR039537">
    <property type="entry name" value="Retrotran_Ty1/copia-like"/>
</dbReference>
<feature type="domain" description="Integrase catalytic" evidence="5">
    <location>
        <begin position="253"/>
        <end position="429"/>
    </location>
</feature>
<dbReference type="AlphaFoldDB" id="A0A8T1Z4K5"/>
<dbReference type="GO" id="GO:0006508">
    <property type="term" value="P:proteolysis"/>
    <property type="evidence" value="ECO:0007669"/>
    <property type="project" value="UniProtKB-KW"/>
</dbReference>
<dbReference type="PANTHER" id="PTHR42648:SF18">
    <property type="entry name" value="RETROTRANSPOSON, UNCLASSIFIED-LIKE PROTEIN"/>
    <property type="match status" value="1"/>
</dbReference>
<gene>
    <name evidence="6" type="ORF">ISN45_Aa06g033940</name>
</gene>
<evidence type="ECO:0000256" key="3">
    <source>
        <dbReference type="ARBA" id="ARBA00022801"/>
    </source>
</evidence>
<evidence type="ECO:0000256" key="2">
    <source>
        <dbReference type="ARBA" id="ARBA00022723"/>
    </source>
</evidence>
<dbReference type="InterPro" id="IPR013103">
    <property type="entry name" value="RVT_2"/>
</dbReference>
<proteinExistence type="predicted"/>
<feature type="compositionally biased region" description="Basic and acidic residues" evidence="4">
    <location>
        <begin position="17"/>
        <end position="47"/>
    </location>
</feature>
<dbReference type="InterPro" id="IPR057670">
    <property type="entry name" value="SH3_retrovirus"/>
</dbReference>
<keyword evidence="7" id="KW-1185">Reference proteome</keyword>
<keyword evidence="2" id="KW-0479">Metal-binding</keyword>
<dbReference type="Pfam" id="PF13976">
    <property type="entry name" value="gag_pre-integrs"/>
    <property type="match status" value="1"/>
</dbReference>
<dbReference type="InterPro" id="IPR001584">
    <property type="entry name" value="Integrase_cat-core"/>
</dbReference>
<evidence type="ECO:0000259" key="5">
    <source>
        <dbReference type="PROSITE" id="PS50994"/>
    </source>
</evidence>
<protein>
    <submittedName>
        <fullName evidence="6">Ribonuclease H-like superfamily</fullName>
    </submittedName>
</protein>
<dbReference type="Pfam" id="PF25597">
    <property type="entry name" value="SH3_retrovirus"/>
    <property type="match status" value="1"/>
</dbReference>
<dbReference type="PROSITE" id="PS50994">
    <property type="entry name" value="INTEGRASE"/>
    <property type="match status" value="1"/>
</dbReference>